<evidence type="ECO:0000256" key="1">
    <source>
        <dbReference type="SAM" id="MobiDB-lite"/>
    </source>
</evidence>
<gene>
    <name evidence="2" type="ORF">P5673_003023</name>
</gene>
<proteinExistence type="predicted"/>
<evidence type="ECO:0000313" key="2">
    <source>
        <dbReference type="EMBL" id="KAK2571655.1"/>
    </source>
</evidence>
<dbReference type="GO" id="GO:0099041">
    <property type="term" value="P:vesicle tethering to Golgi"/>
    <property type="evidence" value="ECO:0007669"/>
    <property type="project" value="InterPro"/>
</dbReference>
<dbReference type="Pfam" id="PF15053">
    <property type="entry name" value="Njmu-R1"/>
    <property type="match status" value="3"/>
</dbReference>
<reference evidence="2" key="2">
    <citation type="journal article" date="2023" name="Science">
        <title>Genomic signatures of disease resistance in endangered staghorn corals.</title>
        <authorList>
            <person name="Vollmer S.V."/>
            <person name="Selwyn J.D."/>
            <person name="Despard B.A."/>
            <person name="Roesel C.L."/>
        </authorList>
    </citation>
    <scope>NUCLEOTIDE SEQUENCE</scope>
    <source>
        <strain evidence="2">K2</strain>
    </source>
</reference>
<comment type="caution">
    <text evidence="2">The sequence shown here is derived from an EMBL/GenBank/DDBJ whole genome shotgun (WGS) entry which is preliminary data.</text>
</comment>
<name>A0AAD9VF65_ACRCE</name>
<feature type="region of interest" description="Disordered" evidence="1">
    <location>
        <begin position="62"/>
        <end position="90"/>
    </location>
</feature>
<organism evidence="2 3">
    <name type="scientific">Acropora cervicornis</name>
    <name type="common">Staghorn coral</name>
    <dbReference type="NCBI Taxonomy" id="6130"/>
    <lineage>
        <taxon>Eukaryota</taxon>
        <taxon>Metazoa</taxon>
        <taxon>Cnidaria</taxon>
        <taxon>Anthozoa</taxon>
        <taxon>Hexacorallia</taxon>
        <taxon>Scleractinia</taxon>
        <taxon>Astrocoeniina</taxon>
        <taxon>Acroporidae</taxon>
        <taxon>Acropora</taxon>
    </lineage>
</organism>
<dbReference type="EMBL" id="JARQWQ010000005">
    <property type="protein sequence ID" value="KAK2571655.1"/>
    <property type="molecule type" value="Genomic_DNA"/>
</dbReference>
<accession>A0AAD9VF65</accession>
<keyword evidence="3" id="KW-1185">Reference proteome</keyword>
<evidence type="ECO:0000313" key="3">
    <source>
        <dbReference type="Proteomes" id="UP001249851"/>
    </source>
</evidence>
<dbReference type="Proteomes" id="UP001249851">
    <property type="component" value="Unassembled WGS sequence"/>
</dbReference>
<feature type="compositionally biased region" description="Basic residues" evidence="1">
    <location>
        <begin position="62"/>
        <end position="71"/>
    </location>
</feature>
<sequence length="363" mass="41618">MEFRISVPKLPNPKYTKTKLGSLVVAKMEEVPMEDRHQETGEHRTSKNDEFHGFALYTFSARRPHHGRKHNNQSDDEHVDGSVSSKTSLEGASECSVADFLRKEATSNNDFSSNLSGEQETELRTFMAKRLTRGPLFSGSGHISTLEDFFPDQSAVFYYCLLRGGKEKGEEGIENQERFQKELDEYSKALLPCIDKYNELQDVQESFKHLEEWYDENVKYVCRCTNLLKEDLASVVQLGLLGGKLQVDSDDVRMQKDWKMFVDSCNTANVLDSLSNTSKVNHDMNTLRRLLRQAETDHYALYRSYVFLLKCGSAPILLRNTRSEAHALNSEDTLNIIKVLEEFIEENNQFGIEALCEENDSFY</sequence>
<dbReference type="InterPro" id="IPR028280">
    <property type="entry name" value="Njmu-R1"/>
</dbReference>
<dbReference type="GO" id="GO:0005802">
    <property type="term" value="C:trans-Golgi network"/>
    <property type="evidence" value="ECO:0007669"/>
    <property type="project" value="InterPro"/>
</dbReference>
<dbReference type="PANTHER" id="PTHR14416:SF2">
    <property type="entry name" value="PROTEIN NJMU-R1"/>
    <property type="match status" value="1"/>
</dbReference>
<dbReference type="AlphaFoldDB" id="A0AAD9VF65"/>
<dbReference type="PANTHER" id="PTHR14416">
    <property type="entry name" value="PROTEIN NJMU-R1"/>
    <property type="match status" value="1"/>
</dbReference>
<protein>
    <submittedName>
        <fullName evidence="2">Protein Njmu-R1</fullName>
    </submittedName>
</protein>
<reference evidence="2" key="1">
    <citation type="journal article" date="2023" name="G3 (Bethesda)">
        <title>Whole genome assembly and annotation of the endangered Caribbean coral Acropora cervicornis.</title>
        <authorList>
            <person name="Selwyn J.D."/>
            <person name="Vollmer S.V."/>
        </authorList>
    </citation>
    <scope>NUCLEOTIDE SEQUENCE</scope>
    <source>
        <strain evidence="2">K2</strain>
    </source>
</reference>